<accession>A0A5C8ZV45</accession>
<dbReference type="InterPro" id="IPR050300">
    <property type="entry name" value="GDXG_lipolytic_enzyme"/>
</dbReference>
<protein>
    <submittedName>
        <fullName evidence="5">Alpha/beta hydrolase</fullName>
    </submittedName>
</protein>
<dbReference type="Proteomes" id="UP000321933">
    <property type="component" value="Unassembled WGS sequence"/>
</dbReference>
<dbReference type="Gene3D" id="3.40.50.1820">
    <property type="entry name" value="alpha/beta hydrolase"/>
    <property type="match status" value="1"/>
</dbReference>
<dbReference type="AlphaFoldDB" id="A0A5C8ZV45"/>
<feature type="domain" description="BD-FAE-like" evidence="4">
    <location>
        <begin position="51"/>
        <end position="236"/>
    </location>
</feature>
<dbReference type="InterPro" id="IPR029058">
    <property type="entry name" value="AB_hydrolase_fold"/>
</dbReference>
<feature type="region of interest" description="Disordered" evidence="2">
    <location>
        <begin position="280"/>
        <end position="304"/>
    </location>
</feature>
<dbReference type="InterPro" id="IPR049492">
    <property type="entry name" value="BD-FAE-like_dom"/>
</dbReference>
<organism evidence="5 6">
    <name type="scientific">Parahaliea aestuarii</name>
    <dbReference type="NCBI Taxonomy" id="1852021"/>
    <lineage>
        <taxon>Bacteria</taxon>
        <taxon>Pseudomonadati</taxon>
        <taxon>Pseudomonadota</taxon>
        <taxon>Gammaproteobacteria</taxon>
        <taxon>Cellvibrionales</taxon>
        <taxon>Halieaceae</taxon>
        <taxon>Parahaliea</taxon>
    </lineage>
</organism>
<gene>
    <name evidence="5" type="ORF">FVW59_10680</name>
</gene>
<dbReference type="SUPFAM" id="SSF53474">
    <property type="entry name" value="alpha/beta-Hydrolases"/>
    <property type="match status" value="1"/>
</dbReference>
<evidence type="ECO:0000256" key="1">
    <source>
        <dbReference type="ARBA" id="ARBA00022801"/>
    </source>
</evidence>
<name>A0A5C8ZV45_9GAMM</name>
<dbReference type="PANTHER" id="PTHR48081:SF33">
    <property type="entry name" value="KYNURENINE FORMAMIDASE"/>
    <property type="match status" value="1"/>
</dbReference>
<dbReference type="Pfam" id="PF20434">
    <property type="entry name" value="BD-FAE"/>
    <property type="match status" value="1"/>
</dbReference>
<evidence type="ECO:0000256" key="3">
    <source>
        <dbReference type="SAM" id="SignalP"/>
    </source>
</evidence>
<dbReference type="PANTHER" id="PTHR48081">
    <property type="entry name" value="AB HYDROLASE SUPERFAMILY PROTEIN C4A8.06C"/>
    <property type="match status" value="1"/>
</dbReference>
<evidence type="ECO:0000259" key="4">
    <source>
        <dbReference type="Pfam" id="PF20434"/>
    </source>
</evidence>
<evidence type="ECO:0000313" key="6">
    <source>
        <dbReference type="Proteomes" id="UP000321933"/>
    </source>
</evidence>
<comment type="caution">
    <text evidence="5">The sequence shown here is derived from an EMBL/GenBank/DDBJ whole genome shotgun (WGS) entry which is preliminary data.</text>
</comment>
<keyword evidence="3" id="KW-0732">Signal</keyword>
<keyword evidence="6" id="KW-1185">Reference proteome</keyword>
<evidence type="ECO:0000313" key="5">
    <source>
        <dbReference type="EMBL" id="TXS91624.1"/>
    </source>
</evidence>
<reference evidence="5 6" key="1">
    <citation type="submission" date="2019-08" db="EMBL/GenBank/DDBJ databases">
        <title>Parahaliea maris sp. nov., isolated from the surface seawater.</title>
        <authorList>
            <person name="Liu Y."/>
        </authorList>
    </citation>
    <scope>NUCLEOTIDE SEQUENCE [LARGE SCALE GENOMIC DNA]</scope>
    <source>
        <strain evidence="5 6">S2-26</strain>
    </source>
</reference>
<keyword evidence="1 5" id="KW-0378">Hydrolase</keyword>
<dbReference type="OrthoDB" id="255603at2"/>
<feature type="chain" id="PRO_5022755641" evidence="3">
    <location>
        <begin position="25"/>
        <end position="304"/>
    </location>
</feature>
<dbReference type="PROSITE" id="PS51257">
    <property type="entry name" value="PROKAR_LIPOPROTEIN"/>
    <property type="match status" value="1"/>
</dbReference>
<dbReference type="GO" id="GO:0016787">
    <property type="term" value="F:hydrolase activity"/>
    <property type="evidence" value="ECO:0007669"/>
    <property type="project" value="UniProtKB-KW"/>
</dbReference>
<sequence>MPMKRKLSITLLATVLLSGCDALGAFNFLQAGRIAPAFDDVAYGDHPRQRLDIYLPANAGPAPLLVFFYGGAWDSGEKSKYAFVARRFTAMGYAVAIPDYRLVPEVHFPAFLEDSAAALGKLRSLAQSHSDQLSTAPLILAGHSAGAYNAIQVVAGSDFLEDAGLAPRDIAAIIGLSGPYDFYPYKVASSRAAFGATPAALSQPVKQDLSRLPPLLLITGDSDDTVKPRNSIRLAELAPDARLQVVKGLGHVGTLTALGHYLTSNPDVIAPIEAFLQGRELQPPGPGTGIGRTGEPGSAIGTQP</sequence>
<dbReference type="EMBL" id="VRYZ01000004">
    <property type="protein sequence ID" value="TXS91624.1"/>
    <property type="molecule type" value="Genomic_DNA"/>
</dbReference>
<feature type="signal peptide" evidence="3">
    <location>
        <begin position="1"/>
        <end position="24"/>
    </location>
</feature>
<evidence type="ECO:0000256" key="2">
    <source>
        <dbReference type="SAM" id="MobiDB-lite"/>
    </source>
</evidence>
<proteinExistence type="predicted"/>
<dbReference type="RefSeq" id="WP_148064256.1">
    <property type="nucleotide sequence ID" value="NZ_VRYZ01000004.1"/>
</dbReference>